<dbReference type="InterPro" id="IPR003775">
    <property type="entry name" value="Flagellar_assembly_factor_FliW"/>
</dbReference>
<evidence type="ECO:0000256" key="1">
    <source>
        <dbReference type="ARBA" id="ARBA00022490"/>
    </source>
</evidence>
<proteinExistence type="predicted"/>
<dbReference type="PANTHER" id="PTHR39190">
    <property type="entry name" value="FLAGELLAR ASSEMBLY FACTOR FLIW"/>
    <property type="match status" value="1"/>
</dbReference>
<dbReference type="GO" id="GO:0006417">
    <property type="term" value="P:regulation of translation"/>
    <property type="evidence" value="ECO:0007669"/>
    <property type="project" value="UniProtKB-KW"/>
</dbReference>
<dbReference type="GO" id="GO:0044780">
    <property type="term" value="P:bacterial-type flagellum assembly"/>
    <property type="evidence" value="ECO:0007669"/>
    <property type="project" value="InterPro"/>
</dbReference>
<dbReference type="Pfam" id="PF02623">
    <property type="entry name" value="FliW"/>
    <property type="match status" value="1"/>
</dbReference>
<dbReference type="AlphaFoldDB" id="A0A845U615"/>
<evidence type="ECO:0008006" key="5">
    <source>
        <dbReference type="Google" id="ProtNLM"/>
    </source>
</evidence>
<evidence type="ECO:0000256" key="3">
    <source>
        <dbReference type="ARBA" id="ARBA00022845"/>
    </source>
</evidence>
<dbReference type="Gene3D" id="2.30.290.10">
    <property type="entry name" value="BH3618-like"/>
    <property type="match status" value="1"/>
</dbReference>
<name>A0A845U615_9PROT</name>
<protein>
    <recommendedName>
        <fullName evidence="5">Flagellar assembly factor FliW</fullName>
    </recommendedName>
</protein>
<sequence length="165" mass="18049">MTDYSTRFGLLPVSDAQIWHCIAPLPGFAELQRFALLHVQEQGPFLWLQSLEEPLIAFLLVAPDHFGLHYPQRPHFAAQETDGTSMVMVILPQKANEALQANALAPLYFLPGTRRFGQWIVEHAEPNPAHVSTAKTPPATLNAPLIHLGLSRQNAVASALAMGAA</sequence>
<comment type="caution">
    <text evidence="4">The sequence shown here is derived from an EMBL/GenBank/DDBJ whole genome shotgun (WGS) entry which is preliminary data.</text>
</comment>
<dbReference type="SUPFAM" id="SSF141457">
    <property type="entry name" value="BH3618-like"/>
    <property type="match status" value="1"/>
</dbReference>
<dbReference type="EMBL" id="WNJL01000035">
    <property type="protein sequence ID" value="NDU43062.1"/>
    <property type="molecule type" value="Genomic_DNA"/>
</dbReference>
<dbReference type="PANTHER" id="PTHR39190:SF1">
    <property type="entry name" value="FLAGELLAR ASSEMBLY FACTOR FLIW"/>
    <property type="match status" value="1"/>
</dbReference>
<keyword evidence="3" id="KW-0810">Translation regulation</keyword>
<dbReference type="RefSeq" id="WP_163098271.1">
    <property type="nucleotide sequence ID" value="NZ_CP127523.1"/>
</dbReference>
<dbReference type="InterPro" id="IPR024046">
    <property type="entry name" value="Flagellar_assmbl_FliW_dom_sf"/>
</dbReference>
<accession>A0A845U615</accession>
<organism evidence="4">
    <name type="scientific">Acidithiobacillus ferrianus</name>
    <dbReference type="NCBI Taxonomy" id="2678518"/>
    <lineage>
        <taxon>Bacteria</taxon>
        <taxon>Pseudomonadati</taxon>
        <taxon>Pseudomonadota</taxon>
        <taxon>Acidithiobacillia</taxon>
        <taxon>Acidithiobacillales</taxon>
        <taxon>Acidithiobacillaceae</taxon>
        <taxon>Acidithiobacillus</taxon>
    </lineage>
</organism>
<evidence type="ECO:0000313" key="4">
    <source>
        <dbReference type="EMBL" id="NDU43062.1"/>
    </source>
</evidence>
<reference evidence="4" key="1">
    <citation type="submission" date="2019-11" db="EMBL/GenBank/DDBJ databases">
        <title>Acidithiobacillus ferrianus sp. nov.: a facultatively anaerobic and extremely acidophilic chemolithoautotroph.</title>
        <authorList>
            <person name="Norris P.R."/>
            <person name="Falagan C."/>
            <person name="Moya-Beltran A."/>
            <person name="Castro M."/>
            <person name="Quatrini R."/>
            <person name="Johnson D.B."/>
        </authorList>
    </citation>
    <scope>NUCLEOTIDE SEQUENCE [LARGE SCALE GENOMIC DNA]</scope>
    <source>
        <strain evidence="4">MG</strain>
    </source>
</reference>
<evidence type="ECO:0000256" key="2">
    <source>
        <dbReference type="ARBA" id="ARBA00022795"/>
    </source>
</evidence>
<keyword evidence="1" id="KW-0963">Cytoplasm</keyword>
<gene>
    <name evidence="4" type="ORF">GL267_10560</name>
</gene>
<keyword evidence="2" id="KW-1005">Bacterial flagellum biogenesis</keyword>